<dbReference type="InterPro" id="IPR028081">
    <property type="entry name" value="Leu-bd"/>
</dbReference>
<dbReference type="PANTHER" id="PTHR47235">
    <property type="entry name" value="BLR6548 PROTEIN"/>
    <property type="match status" value="1"/>
</dbReference>
<gene>
    <name evidence="3" type="ORF">ADUPG1_002436</name>
</gene>
<evidence type="ECO:0000259" key="2">
    <source>
        <dbReference type="Pfam" id="PF13458"/>
    </source>
</evidence>
<evidence type="ECO:0000256" key="1">
    <source>
        <dbReference type="ARBA" id="ARBA00022729"/>
    </source>
</evidence>
<evidence type="ECO:0000313" key="3">
    <source>
        <dbReference type="EMBL" id="GKT33266.1"/>
    </source>
</evidence>
<keyword evidence="4" id="KW-1185">Reference proteome</keyword>
<name>A0ABQ5KL77_9EUKA</name>
<dbReference type="PANTHER" id="PTHR47235:SF1">
    <property type="entry name" value="BLR6548 PROTEIN"/>
    <property type="match status" value="1"/>
</dbReference>
<protein>
    <submittedName>
        <fullName evidence="3">ABC transporter substrate-binding protein</fullName>
    </submittedName>
</protein>
<keyword evidence="1" id="KW-0732">Signal</keyword>
<proteinExistence type="predicted"/>
<reference evidence="3" key="1">
    <citation type="submission" date="2022-03" db="EMBL/GenBank/DDBJ databases">
        <title>Draft genome sequence of Aduncisulcus paluster, a free-living microaerophilic Fornicata.</title>
        <authorList>
            <person name="Yuyama I."/>
            <person name="Kume K."/>
            <person name="Tamura T."/>
            <person name="Inagaki Y."/>
            <person name="Hashimoto T."/>
        </authorList>
    </citation>
    <scope>NUCLEOTIDE SEQUENCE</scope>
    <source>
        <strain evidence="3">NY0171</strain>
    </source>
</reference>
<dbReference type="EMBL" id="BQXS01002842">
    <property type="protein sequence ID" value="GKT33266.1"/>
    <property type="molecule type" value="Genomic_DNA"/>
</dbReference>
<accession>A0ABQ5KL77</accession>
<dbReference type="Proteomes" id="UP001057375">
    <property type="component" value="Unassembled WGS sequence"/>
</dbReference>
<feature type="domain" description="Leucine-binding protein" evidence="2">
    <location>
        <begin position="3"/>
        <end position="150"/>
    </location>
</feature>
<dbReference type="Pfam" id="PF13458">
    <property type="entry name" value="Peripla_BP_6"/>
    <property type="match status" value="1"/>
</dbReference>
<comment type="caution">
    <text evidence="3">The sequence shown here is derived from an EMBL/GenBank/DDBJ whole genome shotgun (WGS) entry which is preliminary data.</text>
</comment>
<dbReference type="InterPro" id="IPR028082">
    <property type="entry name" value="Peripla_BP_I"/>
</dbReference>
<evidence type="ECO:0000313" key="4">
    <source>
        <dbReference type="Proteomes" id="UP001057375"/>
    </source>
</evidence>
<feature type="non-terminal residue" evidence="3">
    <location>
        <position position="1"/>
    </location>
</feature>
<dbReference type="SUPFAM" id="SSF53822">
    <property type="entry name" value="Periplasmic binding protein-like I"/>
    <property type="match status" value="1"/>
</dbReference>
<sequence>RGSLDVSEGFERIKDSGAQAVFMIGTSGPCIKFMNRLQQEGLSPVYYTVSCMGAREFARQLNSDKELVIMSQVVPPFADDRDLSSSEAANYIELLKRYYPEDTPNLVGLEGFFNARILVEGLRRSGRDLDREGFIEAIESMDKYEIAPGITVRVDKKLG</sequence>
<organism evidence="3 4">
    <name type="scientific">Aduncisulcus paluster</name>
    <dbReference type="NCBI Taxonomy" id="2918883"/>
    <lineage>
        <taxon>Eukaryota</taxon>
        <taxon>Metamonada</taxon>
        <taxon>Carpediemonas-like organisms</taxon>
        <taxon>Aduncisulcus</taxon>
    </lineage>
</organism>
<dbReference type="Gene3D" id="3.40.50.2300">
    <property type="match status" value="1"/>
</dbReference>